<dbReference type="GO" id="GO:0016020">
    <property type="term" value="C:membrane"/>
    <property type="evidence" value="ECO:0007669"/>
    <property type="project" value="TreeGrafter"/>
</dbReference>
<dbReference type="CDD" id="cd00030">
    <property type="entry name" value="C2"/>
    <property type="match status" value="1"/>
</dbReference>
<feature type="chain" id="PRO_5024373043" description="C2 domain-containing protein" evidence="1">
    <location>
        <begin position="25"/>
        <end position="133"/>
    </location>
</feature>
<sequence length="133" mass="14604">MASSPRLMSLLILVLSSHVTLTNALRLWGLRAVGLPGDALGNRPDPYVTVWCDGLIGGKTEVITGTHNPTWNKGFSLSCKTGATLKMEVWDKDIKYDDYLGVCTHRVSTTSGTGKELTCTSLKKGTFYYRYNV</sequence>
<proteinExistence type="predicted"/>
<organism evidence="3 4">
    <name type="scientific">Pangasianodon hypophthalmus</name>
    <name type="common">Striped catfish</name>
    <name type="synonym">Helicophagus hypophthalmus</name>
    <dbReference type="NCBI Taxonomy" id="310915"/>
    <lineage>
        <taxon>Eukaryota</taxon>
        <taxon>Metazoa</taxon>
        <taxon>Chordata</taxon>
        <taxon>Craniata</taxon>
        <taxon>Vertebrata</taxon>
        <taxon>Euteleostomi</taxon>
        <taxon>Actinopterygii</taxon>
        <taxon>Neopterygii</taxon>
        <taxon>Teleostei</taxon>
        <taxon>Ostariophysi</taxon>
        <taxon>Siluriformes</taxon>
        <taxon>Pangasiidae</taxon>
        <taxon>Pangasianodon</taxon>
    </lineage>
</organism>
<dbReference type="SMART" id="SM00239">
    <property type="entry name" value="C2"/>
    <property type="match status" value="1"/>
</dbReference>
<dbReference type="GO" id="GO:0022829">
    <property type="term" value="F:wide pore channel activity"/>
    <property type="evidence" value="ECO:0007669"/>
    <property type="project" value="TreeGrafter"/>
</dbReference>
<dbReference type="InterPro" id="IPR000008">
    <property type="entry name" value="C2_dom"/>
</dbReference>
<protein>
    <recommendedName>
        <fullName evidence="2">C2 domain-containing protein</fullName>
    </recommendedName>
</protein>
<comment type="caution">
    <text evidence="3">The sequence shown here is derived from an EMBL/GenBank/DDBJ whole genome shotgun (WGS) entry which is preliminary data.</text>
</comment>
<keyword evidence="4" id="KW-1185">Reference proteome</keyword>
<dbReference type="PROSITE" id="PS50004">
    <property type="entry name" value="C2"/>
    <property type="match status" value="1"/>
</dbReference>
<dbReference type="EMBL" id="VFJC01000025">
    <property type="protein sequence ID" value="KAB5528271.1"/>
    <property type="molecule type" value="Genomic_DNA"/>
</dbReference>
<dbReference type="Pfam" id="PF00168">
    <property type="entry name" value="C2"/>
    <property type="match status" value="1"/>
</dbReference>
<accession>A0A5N5K9S6</accession>
<dbReference type="PANTHER" id="PTHR46096:SF1">
    <property type="entry name" value="PERFORIN 1.5"/>
    <property type="match status" value="1"/>
</dbReference>
<dbReference type="SUPFAM" id="SSF49562">
    <property type="entry name" value="C2 domain (Calcium/lipid-binding domain, CaLB)"/>
    <property type="match status" value="1"/>
</dbReference>
<reference evidence="3 4" key="1">
    <citation type="submission" date="2019-06" db="EMBL/GenBank/DDBJ databases">
        <title>A chromosome-scale genome assembly of the striped catfish, Pangasianodon hypophthalmus.</title>
        <authorList>
            <person name="Wen M."/>
            <person name="Zahm M."/>
            <person name="Roques C."/>
            <person name="Cabau C."/>
            <person name="Klopp C."/>
            <person name="Donnadieu C."/>
            <person name="Jouanno E."/>
            <person name="Avarre J.-C."/>
            <person name="Campet M."/>
            <person name="Ha T.T.T."/>
            <person name="Dugue R."/>
            <person name="Lampietro C."/>
            <person name="Louis A."/>
            <person name="Herpin A."/>
            <person name="Echchiki A."/>
            <person name="Berthelot C."/>
            <person name="Parey E."/>
            <person name="Roest-Crollius H."/>
            <person name="Braasch I."/>
            <person name="Postlethwait J."/>
            <person name="Bobe J."/>
            <person name="Montfort J."/>
            <person name="Bouchez O."/>
            <person name="Begum T."/>
            <person name="Schartl M."/>
            <person name="Guiguen Y."/>
        </authorList>
    </citation>
    <scope>NUCLEOTIDE SEQUENCE [LARGE SCALE GENOMIC DNA]</scope>
    <source>
        <strain evidence="3 4">Indonesia</strain>
        <tissue evidence="3">Blood</tissue>
    </source>
</reference>
<evidence type="ECO:0000313" key="4">
    <source>
        <dbReference type="Proteomes" id="UP000327468"/>
    </source>
</evidence>
<dbReference type="InterPro" id="IPR035892">
    <property type="entry name" value="C2_domain_sf"/>
</dbReference>
<dbReference type="Proteomes" id="UP000327468">
    <property type="component" value="Chromosome 24"/>
</dbReference>
<evidence type="ECO:0000256" key="1">
    <source>
        <dbReference type="SAM" id="SignalP"/>
    </source>
</evidence>
<keyword evidence="1" id="KW-0732">Signal</keyword>
<gene>
    <name evidence="3" type="ORF">PHYPO_G00138360</name>
</gene>
<evidence type="ECO:0000313" key="3">
    <source>
        <dbReference type="EMBL" id="KAB5528271.1"/>
    </source>
</evidence>
<dbReference type="GO" id="GO:0051607">
    <property type="term" value="P:defense response to virus"/>
    <property type="evidence" value="ECO:0007669"/>
    <property type="project" value="TreeGrafter"/>
</dbReference>
<dbReference type="GO" id="GO:0001771">
    <property type="term" value="P:immunological synapse formation"/>
    <property type="evidence" value="ECO:0007669"/>
    <property type="project" value="TreeGrafter"/>
</dbReference>
<name>A0A5N5K9S6_PANHP</name>
<dbReference type="GO" id="GO:0001913">
    <property type="term" value="P:T cell mediated cytotoxicity"/>
    <property type="evidence" value="ECO:0007669"/>
    <property type="project" value="TreeGrafter"/>
</dbReference>
<dbReference type="Gene3D" id="2.60.40.150">
    <property type="entry name" value="C2 domain"/>
    <property type="match status" value="1"/>
</dbReference>
<dbReference type="InterPro" id="IPR052784">
    <property type="entry name" value="Perforin-1_pore-forming"/>
</dbReference>
<feature type="signal peptide" evidence="1">
    <location>
        <begin position="1"/>
        <end position="24"/>
    </location>
</feature>
<feature type="domain" description="C2" evidence="2">
    <location>
        <begin position="6"/>
        <end position="121"/>
    </location>
</feature>
<dbReference type="PANTHER" id="PTHR46096">
    <property type="entry name" value="PERFORIN-1"/>
    <property type="match status" value="1"/>
</dbReference>
<dbReference type="AlphaFoldDB" id="A0A5N5K9S6"/>
<evidence type="ECO:0000259" key="2">
    <source>
        <dbReference type="PROSITE" id="PS50004"/>
    </source>
</evidence>